<proteinExistence type="predicted"/>
<dbReference type="AlphaFoldDB" id="A0ABD1GNS6"/>
<evidence type="ECO:0000313" key="2">
    <source>
        <dbReference type="Proteomes" id="UP001567538"/>
    </source>
</evidence>
<protein>
    <recommendedName>
        <fullName evidence="3">Secreted protein</fullName>
    </recommendedName>
</protein>
<evidence type="ECO:0000313" key="1">
    <source>
        <dbReference type="EMBL" id="KAL1545788.1"/>
    </source>
</evidence>
<organism evidence="1 2">
    <name type="scientific">Salvia divinorum</name>
    <name type="common">Maria pastora</name>
    <name type="synonym">Diviner's sage</name>
    <dbReference type="NCBI Taxonomy" id="28513"/>
    <lineage>
        <taxon>Eukaryota</taxon>
        <taxon>Viridiplantae</taxon>
        <taxon>Streptophyta</taxon>
        <taxon>Embryophyta</taxon>
        <taxon>Tracheophyta</taxon>
        <taxon>Spermatophyta</taxon>
        <taxon>Magnoliopsida</taxon>
        <taxon>eudicotyledons</taxon>
        <taxon>Gunneridae</taxon>
        <taxon>Pentapetalae</taxon>
        <taxon>asterids</taxon>
        <taxon>lamiids</taxon>
        <taxon>Lamiales</taxon>
        <taxon>Lamiaceae</taxon>
        <taxon>Nepetoideae</taxon>
        <taxon>Mentheae</taxon>
        <taxon>Salviinae</taxon>
        <taxon>Salvia</taxon>
        <taxon>Salvia subgen. Calosphace</taxon>
    </lineage>
</organism>
<comment type="caution">
    <text evidence="1">The sequence shown here is derived from an EMBL/GenBank/DDBJ whole genome shotgun (WGS) entry which is preliminary data.</text>
</comment>
<gene>
    <name evidence="1" type="ORF">AAHA92_22472</name>
</gene>
<keyword evidence="2" id="KW-1185">Reference proteome</keyword>
<name>A0ABD1GNS6_SALDI</name>
<evidence type="ECO:0008006" key="3">
    <source>
        <dbReference type="Google" id="ProtNLM"/>
    </source>
</evidence>
<dbReference type="Proteomes" id="UP001567538">
    <property type="component" value="Unassembled WGS sequence"/>
</dbReference>
<sequence>MRRPNSISHSLCLLSSSLSHCSRSSSCIIRQPAAIAGLRSSRRDTVVDVLQRGSGARFGQQLGEGRRGSADVVRAVEAPRGQGQRRAAPYEEAAVLFAQRRQRAPSFQILRRSRRSFAVNGCIEWPVATSTSGGCTGQRVACVALGQ</sequence>
<dbReference type="EMBL" id="JBEAFC010000008">
    <property type="protein sequence ID" value="KAL1545788.1"/>
    <property type="molecule type" value="Genomic_DNA"/>
</dbReference>
<reference evidence="1 2" key="1">
    <citation type="submission" date="2024-06" db="EMBL/GenBank/DDBJ databases">
        <title>A chromosome level genome sequence of Diviner's sage (Salvia divinorum).</title>
        <authorList>
            <person name="Ford S.A."/>
            <person name="Ro D.-K."/>
            <person name="Ness R.W."/>
            <person name="Phillips M.A."/>
        </authorList>
    </citation>
    <scope>NUCLEOTIDE SEQUENCE [LARGE SCALE GENOMIC DNA]</scope>
    <source>
        <strain evidence="1">SAF-2024a</strain>
        <tissue evidence="1">Leaf</tissue>
    </source>
</reference>
<accession>A0ABD1GNS6</accession>